<dbReference type="PROSITE" id="PS50943">
    <property type="entry name" value="HTH_CROC1"/>
    <property type="match status" value="1"/>
</dbReference>
<proteinExistence type="predicted"/>
<dbReference type="Gene3D" id="1.10.260.40">
    <property type="entry name" value="lambda repressor-like DNA-binding domains"/>
    <property type="match status" value="1"/>
</dbReference>
<evidence type="ECO:0000256" key="1">
    <source>
        <dbReference type="ARBA" id="ARBA00023125"/>
    </source>
</evidence>
<dbReference type="EMBL" id="AP029022">
    <property type="protein sequence ID" value="BEV05024.1"/>
    <property type="molecule type" value="Genomic_DNA"/>
</dbReference>
<evidence type="ECO:0000313" key="3">
    <source>
        <dbReference type="EMBL" id="BEV05024.1"/>
    </source>
</evidence>
<name>A0ABM8K7R3_9FLAO</name>
<dbReference type="Proteomes" id="UP001380186">
    <property type="component" value="Chromosome"/>
</dbReference>
<protein>
    <submittedName>
        <fullName evidence="3">Helix-turn-helix domain-containing protein</fullName>
    </submittedName>
</protein>
<dbReference type="PANTHER" id="PTHR46558">
    <property type="entry name" value="TRACRIPTIONAL REGULATORY PROTEIN-RELATED-RELATED"/>
    <property type="match status" value="1"/>
</dbReference>
<dbReference type="PANTHER" id="PTHR46558:SF4">
    <property type="entry name" value="DNA-BIDING PHAGE PROTEIN"/>
    <property type="match status" value="1"/>
</dbReference>
<dbReference type="SMART" id="SM00530">
    <property type="entry name" value="HTH_XRE"/>
    <property type="match status" value="1"/>
</dbReference>
<dbReference type="InterPro" id="IPR001387">
    <property type="entry name" value="Cro/C1-type_HTH"/>
</dbReference>
<feature type="domain" description="HTH cro/C1-type" evidence="2">
    <location>
        <begin position="14"/>
        <end position="68"/>
    </location>
</feature>
<dbReference type="InterPro" id="IPR010982">
    <property type="entry name" value="Lambda_DNA-bd_dom_sf"/>
</dbReference>
<keyword evidence="1" id="KW-0238">DNA-binding</keyword>
<gene>
    <name evidence="3" type="ORF">CRDW_23980</name>
</gene>
<evidence type="ECO:0000313" key="4">
    <source>
        <dbReference type="Proteomes" id="UP001380186"/>
    </source>
</evidence>
<dbReference type="RefSeq" id="WP_338612787.1">
    <property type="nucleotide sequence ID" value="NZ_AP029022.1"/>
</dbReference>
<sequence>MNENQFFINLGANISSIRIKKGINQDDLAKFLDLSRPSIVNIEKGKQRPSIYALILIANYLMVDLKELLPELVPAIERGNVVGVNIDPSIFSQDRDFVKFMRIVSKNNK</sequence>
<keyword evidence="4" id="KW-1185">Reference proteome</keyword>
<dbReference type="CDD" id="cd00093">
    <property type="entry name" value="HTH_XRE"/>
    <property type="match status" value="1"/>
</dbReference>
<accession>A0ABM8K7R3</accession>
<dbReference type="Pfam" id="PF01381">
    <property type="entry name" value="HTH_3"/>
    <property type="match status" value="1"/>
</dbReference>
<organism evidence="3 4">
    <name type="scientific">Chryseobacterium gambrini</name>
    <dbReference type="NCBI Taxonomy" id="373672"/>
    <lineage>
        <taxon>Bacteria</taxon>
        <taxon>Pseudomonadati</taxon>
        <taxon>Bacteroidota</taxon>
        <taxon>Flavobacteriia</taxon>
        <taxon>Flavobacteriales</taxon>
        <taxon>Weeksellaceae</taxon>
        <taxon>Chryseobacterium group</taxon>
        <taxon>Chryseobacterium</taxon>
    </lineage>
</organism>
<evidence type="ECO:0000259" key="2">
    <source>
        <dbReference type="PROSITE" id="PS50943"/>
    </source>
</evidence>
<reference evidence="3 4" key="1">
    <citation type="journal article" date="2020" name="Microbes Environ.">
        <title>Synthetic bacterial community of duckweed: a simple and stable system to study plant-microbe interactions.</title>
        <authorList>
            <person name="Ishizawa H."/>
            <person name="Tada M."/>
            <person name="Kuroda M."/>
            <person name="Inoue D."/>
            <person name="Futamata H."/>
            <person name="Ike M."/>
        </authorList>
    </citation>
    <scope>NUCLEOTIDE SEQUENCE [LARGE SCALE GENOMIC DNA]</scope>
    <source>
        <strain evidence="3 4">DW100</strain>
    </source>
</reference>
<dbReference type="SUPFAM" id="SSF47413">
    <property type="entry name" value="lambda repressor-like DNA-binding domains"/>
    <property type="match status" value="1"/>
</dbReference>